<dbReference type="AlphaFoldDB" id="A0A7N0SYX3"/>
<dbReference type="GO" id="GO:0009532">
    <property type="term" value="C:plastid stroma"/>
    <property type="evidence" value="ECO:0007669"/>
    <property type="project" value="EnsemblPlants"/>
</dbReference>
<protein>
    <recommendedName>
        <fullName evidence="2">Clp R domain-containing protein</fullName>
    </recommendedName>
</protein>
<organism evidence="3 4">
    <name type="scientific">Kalanchoe fedtschenkoi</name>
    <name type="common">Lavender scallops</name>
    <name type="synonym">South American air plant</name>
    <dbReference type="NCBI Taxonomy" id="63787"/>
    <lineage>
        <taxon>Eukaryota</taxon>
        <taxon>Viridiplantae</taxon>
        <taxon>Streptophyta</taxon>
        <taxon>Embryophyta</taxon>
        <taxon>Tracheophyta</taxon>
        <taxon>Spermatophyta</taxon>
        <taxon>Magnoliopsida</taxon>
        <taxon>eudicotyledons</taxon>
        <taxon>Gunneridae</taxon>
        <taxon>Pentapetalae</taxon>
        <taxon>Saxifragales</taxon>
        <taxon>Crassulaceae</taxon>
        <taxon>Kalanchoe</taxon>
    </lineage>
</organism>
<dbReference type="InterPro" id="IPR036628">
    <property type="entry name" value="Clp_N_dom_sf"/>
</dbReference>
<accession>A0A7N0SYX3</accession>
<keyword evidence="1" id="KW-0677">Repeat</keyword>
<dbReference type="PANTHER" id="PTHR47016">
    <property type="entry name" value="ATP-DEPENDENT CLP PROTEASE ATP-BINDING SUBUNIT CLPT1, CHLOROPLASTIC"/>
    <property type="match status" value="1"/>
</dbReference>
<dbReference type="GO" id="GO:0043424">
    <property type="term" value="F:protein histidine kinase binding"/>
    <property type="evidence" value="ECO:0007669"/>
    <property type="project" value="EnsemblPlants"/>
</dbReference>
<dbReference type="InterPro" id="IPR044217">
    <property type="entry name" value="CLPT1/2"/>
</dbReference>
<keyword evidence="4" id="KW-1185">Reference proteome</keyword>
<dbReference type="EnsemblPlants" id="Kaladp0015s0019.1.v1.1">
    <property type="protein sequence ID" value="Kaladp0015s0019.1.v1.1"/>
    <property type="gene ID" value="Kaladp0015s0019.v1.1"/>
</dbReference>
<dbReference type="PROSITE" id="PS51903">
    <property type="entry name" value="CLP_R"/>
    <property type="match status" value="1"/>
</dbReference>
<evidence type="ECO:0000313" key="4">
    <source>
        <dbReference type="Proteomes" id="UP000594263"/>
    </source>
</evidence>
<sequence length="246" mass="27035">MAAQNFFGLTTRLILHSECILQNPFSQNSIFGLTSAPQTLRNSWLGSNKLHSADFRPISPKLRPTAATIAFSLPTTTPVRVSSDSKIPNCLELYESRWSSRAIKAYAMSELEARKIRKPNTGTEALLMGILIEGTNTAAKFLRANGITLEKVREETFNLLGKPNKYFFSPEHPPLTEAAQRVIDRAFAEKLNSGEGGEVTTTDLLLSIWAETDSPGQKILAICGFSDEKAKELKSLSSESAFKPSP</sequence>
<dbReference type="Gramene" id="Kaladp0015s0019.1.v1.1">
    <property type="protein sequence ID" value="Kaladp0015s0019.1.v1.1"/>
    <property type="gene ID" value="Kaladp0015s0019.v1.1"/>
</dbReference>
<dbReference type="Pfam" id="PF02861">
    <property type="entry name" value="Clp_N"/>
    <property type="match status" value="1"/>
</dbReference>
<name>A0A7N0SYX3_KALFE</name>
<dbReference type="Proteomes" id="UP000594263">
    <property type="component" value="Unplaced"/>
</dbReference>
<dbReference type="PANTHER" id="PTHR47016:SF2">
    <property type="entry name" value="ATP-DEPENDENT CLP PROTEASE ATP-BINDING SUBUNIT CLPT2, CHLOROPLASTIC"/>
    <property type="match status" value="1"/>
</dbReference>
<evidence type="ECO:0000256" key="1">
    <source>
        <dbReference type="PROSITE-ProRule" id="PRU01251"/>
    </source>
</evidence>
<evidence type="ECO:0000259" key="2">
    <source>
        <dbReference type="PROSITE" id="PS51903"/>
    </source>
</evidence>
<proteinExistence type="predicted"/>
<reference evidence="3" key="1">
    <citation type="submission" date="2021-01" db="UniProtKB">
        <authorList>
            <consortium name="EnsemblPlants"/>
        </authorList>
    </citation>
    <scope>IDENTIFICATION</scope>
</reference>
<dbReference type="SUPFAM" id="SSF81923">
    <property type="entry name" value="Double Clp-N motif"/>
    <property type="match status" value="1"/>
</dbReference>
<evidence type="ECO:0000313" key="3">
    <source>
        <dbReference type="EnsemblPlants" id="Kaladp0015s0019.1.v1.1"/>
    </source>
</evidence>
<dbReference type="InterPro" id="IPR004176">
    <property type="entry name" value="Clp_R_N"/>
</dbReference>
<feature type="domain" description="Clp R" evidence="2">
    <location>
        <begin position="94"/>
        <end position="241"/>
    </location>
</feature>
<dbReference type="OMA" id="IDWAINE"/>
<dbReference type="Gene3D" id="1.10.1780.10">
    <property type="entry name" value="Clp, N-terminal domain"/>
    <property type="match status" value="1"/>
</dbReference>